<dbReference type="Gene3D" id="2.40.170.20">
    <property type="entry name" value="TonB-dependent receptor, beta-barrel domain"/>
    <property type="match status" value="1"/>
</dbReference>
<evidence type="ECO:0000313" key="13">
    <source>
        <dbReference type="EMBL" id="PHZ84960.1"/>
    </source>
</evidence>
<gene>
    <name evidence="13" type="ORF">CRD36_09565</name>
</gene>
<keyword evidence="5 9" id="KW-0798">TonB box</keyword>
<reference evidence="13 14" key="1">
    <citation type="submission" date="2017-10" db="EMBL/GenBank/DDBJ databases">
        <title>Frigbacter circumglobatus gen. nov. sp. nov., isolated from sediment cultured in situ.</title>
        <authorList>
            <person name="Zhao Z."/>
        </authorList>
    </citation>
    <scope>NUCLEOTIDE SEQUENCE [LARGE SCALE GENOMIC DNA]</scope>
    <source>
        <strain evidence="13 14">ZYL</strain>
    </source>
</reference>
<dbReference type="Gene3D" id="2.170.130.10">
    <property type="entry name" value="TonB-dependent receptor, plug domain"/>
    <property type="match status" value="1"/>
</dbReference>
<evidence type="ECO:0000256" key="4">
    <source>
        <dbReference type="ARBA" id="ARBA00022692"/>
    </source>
</evidence>
<dbReference type="CDD" id="cd01347">
    <property type="entry name" value="ligand_gated_channel"/>
    <property type="match status" value="1"/>
</dbReference>
<evidence type="ECO:0000256" key="9">
    <source>
        <dbReference type="RuleBase" id="RU003357"/>
    </source>
</evidence>
<proteinExistence type="inferred from homology"/>
<evidence type="ECO:0000256" key="1">
    <source>
        <dbReference type="ARBA" id="ARBA00004571"/>
    </source>
</evidence>
<evidence type="ECO:0000256" key="8">
    <source>
        <dbReference type="PROSITE-ProRule" id="PRU01360"/>
    </source>
</evidence>
<dbReference type="EMBL" id="PDEM01000020">
    <property type="protein sequence ID" value="PHZ84960.1"/>
    <property type="molecule type" value="Genomic_DNA"/>
</dbReference>
<dbReference type="GO" id="GO:0044718">
    <property type="term" value="P:siderophore transmembrane transport"/>
    <property type="evidence" value="ECO:0007669"/>
    <property type="project" value="TreeGrafter"/>
</dbReference>
<dbReference type="InterPro" id="IPR012910">
    <property type="entry name" value="Plug_dom"/>
</dbReference>
<dbReference type="Pfam" id="PF07715">
    <property type="entry name" value="Plug"/>
    <property type="match status" value="1"/>
</dbReference>
<name>A0A2G4YRS3_9PROT</name>
<keyword evidence="4 8" id="KW-0812">Transmembrane</keyword>
<dbReference type="Proteomes" id="UP000229730">
    <property type="component" value="Unassembled WGS sequence"/>
</dbReference>
<dbReference type="PROSITE" id="PS52016">
    <property type="entry name" value="TONB_DEPENDENT_REC_3"/>
    <property type="match status" value="1"/>
</dbReference>
<dbReference type="OrthoDB" id="9760333at2"/>
<keyword evidence="6 8" id="KW-0472">Membrane</keyword>
<feature type="signal peptide" evidence="10">
    <location>
        <begin position="1"/>
        <end position="30"/>
    </location>
</feature>
<dbReference type="InParanoid" id="A0A2G4YRS3"/>
<evidence type="ECO:0000256" key="6">
    <source>
        <dbReference type="ARBA" id="ARBA00023136"/>
    </source>
</evidence>
<dbReference type="SUPFAM" id="SSF56935">
    <property type="entry name" value="Porins"/>
    <property type="match status" value="1"/>
</dbReference>
<dbReference type="GO" id="GO:0015344">
    <property type="term" value="F:siderophore uptake transmembrane transporter activity"/>
    <property type="evidence" value="ECO:0007669"/>
    <property type="project" value="TreeGrafter"/>
</dbReference>
<evidence type="ECO:0000256" key="5">
    <source>
        <dbReference type="ARBA" id="ARBA00023077"/>
    </source>
</evidence>
<dbReference type="PANTHER" id="PTHR30069:SF49">
    <property type="entry name" value="OUTER MEMBRANE PROTEIN C"/>
    <property type="match status" value="1"/>
</dbReference>
<dbReference type="InterPro" id="IPR037066">
    <property type="entry name" value="Plug_dom_sf"/>
</dbReference>
<comment type="caution">
    <text evidence="13">The sequence shown here is derived from an EMBL/GenBank/DDBJ whole genome shotgun (WGS) entry which is preliminary data.</text>
</comment>
<keyword evidence="14" id="KW-1185">Reference proteome</keyword>
<dbReference type="PANTHER" id="PTHR30069">
    <property type="entry name" value="TONB-DEPENDENT OUTER MEMBRANE RECEPTOR"/>
    <property type="match status" value="1"/>
</dbReference>
<feature type="chain" id="PRO_5013720706" description="TonB-dependent receptor" evidence="10">
    <location>
        <begin position="31"/>
        <end position="720"/>
    </location>
</feature>
<evidence type="ECO:0008006" key="15">
    <source>
        <dbReference type="Google" id="ProtNLM"/>
    </source>
</evidence>
<keyword evidence="2 8" id="KW-0813">Transport</keyword>
<accession>A0A2G4YRS3</accession>
<dbReference type="Pfam" id="PF00593">
    <property type="entry name" value="TonB_dep_Rec_b-barrel"/>
    <property type="match status" value="1"/>
</dbReference>
<feature type="domain" description="TonB-dependent receptor plug" evidence="12">
    <location>
        <begin position="65"/>
        <end position="159"/>
    </location>
</feature>
<keyword evidence="10" id="KW-0732">Signal</keyword>
<dbReference type="InterPro" id="IPR039426">
    <property type="entry name" value="TonB-dep_rcpt-like"/>
</dbReference>
<dbReference type="RefSeq" id="WP_099472542.1">
    <property type="nucleotide sequence ID" value="NZ_CP041025.1"/>
</dbReference>
<organism evidence="13 14">
    <name type="scientific">Paremcibacter congregatus</name>
    <dbReference type="NCBI Taxonomy" id="2043170"/>
    <lineage>
        <taxon>Bacteria</taxon>
        <taxon>Pseudomonadati</taxon>
        <taxon>Pseudomonadota</taxon>
        <taxon>Alphaproteobacteria</taxon>
        <taxon>Emcibacterales</taxon>
        <taxon>Emcibacteraceae</taxon>
        <taxon>Paremcibacter</taxon>
    </lineage>
</organism>
<evidence type="ECO:0000256" key="2">
    <source>
        <dbReference type="ARBA" id="ARBA00022448"/>
    </source>
</evidence>
<evidence type="ECO:0000259" key="12">
    <source>
        <dbReference type="Pfam" id="PF07715"/>
    </source>
</evidence>
<dbReference type="InterPro" id="IPR000531">
    <property type="entry name" value="Beta-barrel_TonB"/>
</dbReference>
<keyword evidence="7 8" id="KW-0998">Cell outer membrane</keyword>
<evidence type="ECO:0000313" key="14">
    <source>
        <dbReference type="Proteomes" id="UP000229730"/>
    </source>
</evidence>
<evidence type="ECO:0000256" key="7">
    <source>
        <dbReference type="ARBA" id="ARBA00023237"/>
    </source>
</evidence>
<evidence type="ECO:0000259" key="11">
    <source>
        <dbReference type="Pfam" id="PF00593"/>
    </source>
</evidence>
<dbReference type="AlphaFoldDB" id="A0A2G4YRS3"/>
<evidence type="ECO:0000256" key="3">
    <source>
        <dbReference type="ARBA" id="ARBA00022452"/>
    </source>
</evidence>
<comment type="similarity">
    <text evidence="8 9">Belongs to the TonB-dependent receptor family.</text>
</comment>
<comment type="subcellular location">
    <subcellularLocation>
        <location evidence="1 8">Cell outer membrane</location>
        <topology evidence="1 8">Multi-pass membrane protein</topology>
    </subcellularLocation>
</comment>
<feature type="domain" description="TonB-dependent receptor-like beta-barrel" evidence="11">
    <location>
        <begin position="235"/>
        <end position="683"/>
    </location>
</feature>
<protein>
    <recommendedName>
        <fullName evidence="15">TonB-dependent receptor</fullName>
    </recommendedName>
</protein>
<dbReference type="GO" id="GO:0009279">
    <property type="term" value="C:cell outer membrane"/>
    <property type="evidence" value="ECO:0007669"/>
    <property type="project" value="UniProtKB-SubCell"/>
</dbReference>
<dbReference type="InterPro" id="IPR036942">
    <property type="entry name" value="Beta-barrel_TonB_sf"/>
</dbReference>
<evidence type="ECO:0000256" key="10">
    <source>
        <dbReference type="SAM" id="SignalP"/>
    </source>
</evidence>
<sequence>MIHHPSLKGRLSLGVSSLAVCTIFSLTAQAQTVIITPHKKQKQALEEIVVTGTLMQKPALSTSVPKDTDGQPSADAGDYLRQIPGVTSGRMSGHALEPVIRGQSRSQLNIVNNGAYLEGAGPNRMDTPAAFADIDTADVVIVHRGYQSVQYGPGGSGGTVIVEHNAPDFDPGQNIKGRIDGAFESNGDIWSAAGHLSARHGKMYLRVNGHYKNAENYQDGEGRDVRTAFEIYGGSLEAGYQSTTTLVSLGISHEETRDTLFPGAGMDSPEGRGTILRGKLRHDVDDGGALKTVKLDLYRSHALHQMDNFSLRDRMMMFRLSELDAYTTGGKLSADFSWDDRNLTLGVDVKNVDHDGDRVGNDMDRSNLDKVQSVLIPDATIRNIGLFAEGVQPISSDLQLKAGLRYDHVRASADRTDQKNDLVMVGMMPMSPDMLYYNYYGIKAENQTEHNFGGLLRLEYDLTAEAALYMGVSRSTRSANTVERYMASLLGTVTMPSGMMINMSWVGNPDLDPEKHTQIDMGIGFREAGWNILLSAYYDAVDDYIFRDRAHGQADILLDNNALVYRNIDARLWGFEIEGSASLGDHLTVFGNVSYTQGQNRDLDIPLYQIPPFSYDLTLTYARDIWSVGGRLQGALAQRRVDDNPMQGSGRDAGETDGYALFDLFASLEIKDTTHIKIGVSNLFDQTYANHLNRESLNDATTVRVNEPGRSFYLRLKTDF</sequence>
<keyword evidence="3 8" id="KW-1134">Transmembrane beta strand</keyword>